<dbReference type="EMBL" id="ADKX01000046">
    <property type="protein sequence ID" value="EFW03592.1"/>
    <property type="molecule type" value="Genomic_DNA"/>
</dbReference>
<dbReference type="SMART" id="SM00530">
    <property type="entry name" value="HTH_XRE"/>
    <property type="match status" value="1"/>
</dbReference>
<keyword evidence="3" id="KW-1185">Reference proteome</keyword>
<dbReference type="Gene3D" id="1.10.260.40">
    <property type="entry name" value="lambda repressor-like DNA-binding domains"/>
    <property type="match status" value="1"/>
</dbReference>
<dbReference type="GO" id="GO:0003677">
    <property type="term" value="F:DNA binding"/>
    <property type="evidence" value="ECO:0007669"/>
    <property type="project" value="InterPro"/>
</dbReference>
<dbReference type="RefSeq" id="WP_008790365.1">
    <property type="nucleotide sequence ID" value="NZ_AKCB01000004.1"/>
</dbReference>
<comment type="caution">
    <text evidence="2">The sequence shown here is derived from an EMBL/GenBank/DDBJ whole genome shotgun (WGS) entry which is preliminary data.</text>
</comment>
<proteinExistence type="predicted"/>
<dbReference type="GeneID" id="78231454"/>
<dbReference type="SUPFAM" id="SSF47413">
    <property type="entry name" value="lambda repressor-like DNA-binding domains"/>
    <property type="match status" value="1"/>
</dbReference>
<gene>
    <name evidence="2" type="ORF">HMPREF9488_03283</name>
</gene>
<dbReference type="HOGENOM" id="CLU_2166691_0_0_9"/>
<accession>E7GEB1</accession>
<evidence type="ECO:0000259" key="1">
    <source>
        <dbReference type="PROSITE" id="PS50943"/>
    </source>
</evidence>
<dbReference type="InterPro" id="IPR001387">
    <property type="entry name" value="Cro/C1-type_HTH"/>
</dbReference>
<name>E7GEB1_9FIRM</name>
<dbReference type="STRING" id="100884.GCA_000269565_03707"/>
<evidence type="ECO:0000313" key="3">
    <source>
        <dbReference type="Proteomes" id="UP000003157"/>
    </source>
</evidence>
<organism evidence="2 3">
    <name type="scientific">Coprobacillus cateniformis</name>
    <dbReference type="NCBI Taxonomy" id="100884"/>
    <lineage>
        <taxon>Bacteria</taxon>
        <taxon>Bacillati</taxon>
        <taxon>Bacillota</taxon>
        <taxon>Erysipelotrichia</taxon>
        <taxon>Erysipelotrichales</taxon>
        <taxon>Coprobacillaceae</taxon>
        <taxon>Coprobacillus</taxon>
    </lineage>
</organism>
<dbReference type="AlphaFoldDB" id="E7GEB1"/>
<feature type="domain" description="HTH cro/C1-type" evidence="1">
    <location>
        <begin position="13"/>
        <end position="66"/>
    </location>
</feature>
<dbReference type="Pfam" id="PF01381">
    <property type="entry name" value="HTH_3"/>
    <property type="match status" value="1"/>
</dbReference>
<evidence type="ECO:0000313" key="2">
    <source>
        <dbReference type="EMBL" id="EFW03592.1"/>
    </source>
</evidence>
<reference evidence="2 3" key="1">
    <citation type="submission" date="2010-12" db="EMBL/GenBank/DDBJ databases">
        <title>The Genome Sequence of Coprobacillus sp. strain 29_1.</title>
        <authorList>
            <consortium name="The Broad Institute Genome Sequencing Platform"/>
            <person name="Earl A."/>
            <person name="Ward D."/>
            <person name="Feldgarden M."/>
            <person name="Gevers D."/>
            <person name="Daigneault M."/>
            <person name="Sibley C.D."/>
            <person name="White A."/>
            <person name="Strauss J."/>
            <person name="Allen-Vercoe E."/>
            <person name="Young S.K."/>
            <person name="Zeng Q."/>
            <person name="Gargeya S."/>
            <person name="Fitzgerald M."/>
            <person name="Haas B."/>
            <person name="Abouelleil A."/>
            <person name="Alvarado L."/>
            <person name="Arachchi H.M."/>
            <person name="Berlin A."/>
            <person name="Brown A."/>
            <person name="Chapman S.B."/>
            <person name="Chen Z."/>
            <person name="Dunbar C."/>
            <person name="Freedman E."/>
            <person name="Gearin G."/>
            <person name="Gellesch M."/>
            <person name="Goldberg J."/>
            <person name="Griggs A."/>
            <person name="Gujja S."/>
            <person name="Heilman E."/>
            <person name="Heiman D."/>
            <person name="Howarth C."/>
            <person name="Larson L."/>
            <person name="Lui A."/>
            <person name="MacDonald P.J.P."/>
            <person name="Mehta T."/>
            <person name="Montmayeur A."/>
            <person name="Murphy C."/>
            <person name="Neiman D."/>
            <person name="Pearson M."/>
            <person name="Priest M."/>
            <person name="Roberts A."/>
            <person name="Saif S."/>
            <person name="Shea T."/>
            <person name="Shenoy N."/>
            <person name="Sisk P."/>
            <person name="Stolte C."/>
            <person name="Sykes S."/>
            <person name="White J."/>
            <person name="Yandava C."/>
            <person name="Nusbaum C."/>
            <person name="Birren B."/>
        </authorList>
    </citation>
    <scope>NUCLEOTIDE SEQUENCE [LARGE SCALE GENOMIC DNA]</scope>
    <source>
        <strain evidence="2 3">29_1</strain>
    </source>
</reference>
<dbReference type="Proteomes" id="UP000003157">
    <property type="component" value="Unassembled WGS sequence"/>
</dbReference>
<protein>
    <recommendedName>
        <fullName evidence="1">HTH cro/C1-type domain-containing protein</fullName>
    </recommendedName>
</protein>
<dbReference type="InterPro" id="IPR010982">
    <property type="entry name" value="Lambda_DNA-bd_dom_sf"/>
</dbReference>
<dbReference type="OrthoDB" id="3034420at2"/>
<dbReference type="CDD" id="cd00093">
    <property type="entry name" value="HTH_XRE"/>
    <property type="match status" value="1"/>
</dbReference>
<sequence>MNLQECRRLNHYRKTRKRLNITQADVAKVIGKTPQYVSALERGLNELSYNDAYLISRYFGMSPDALFLNDAYERISKEKELWKQLDEENLHRKREEFEKMFQKHSKSSIE</sequence>
<dbReference type="PROSITE" id="PS50943">
    <property type="entry name" value="HTH_CROC1"/>
    <property type="match status" value="1"/>
</dbReference>